<evidence type="ECO:0000259" key="3">
    <source>
        <dbReference type="SMART" id="SM00862"/>
    </source>
</evidence>
<accession>A0A1H3EI47</accession>
<dbReference type="InterPro" id="IPR036388">
    <property type="entry name" value="WH-like_DNA-bd_sf"/>
</dbReference>
<dbReference type="Gene3D" id="1.10.10.10">
    <property type="entry name" value="Winged helix-like DNA-binding domain superfamily/Winged helix DNA-binding domain"/>
    <property type="match status" value="1"/>
</dbReference>
<dbReference type="InterPro" id="IPR027417">
    <property type="entry name" value="P-loop_NTPase"/>
</dbReference>
<dbReference type="GO" id="GO:0000160">
    <property type="term" value="P:phosphorelay signal transduction system"/>
    <property type="evidence" value="ECO:0007669"/>
    <property type="project" value="InterPro"/>
</dbReference>
<dbReference type="RefSeq" id="WP_091152552.1">
    <property type="nucleotide sequence ID" value="NZ_FNOT01000003.1"/>
</dbReference>
<sequence>MLTVAVLSRVEVRRDGVPAPVPSGLTTELLVRLALDAGRPVRAERLVEELWPGTTGTRLNTLQAKVSQLRRALGDPAALIGASDGYTLAVDPGRVDAVRALRLADEGAALLAAGDPAASAVICHEGLALFGAEVLPAAGGAGWVLPHRVRLEETRLRLLEDELAARLALGATGELVGELESLVAVHPLRERLWALLITALYRAGRQADALAASRRVARVLADELGVDPGPELAALERGVLAHDPALTPGVASAPVGRRRGNTPVPATPLAGRVDELAALLAALEGNRLVTVVGPAGVGKTRLAVEAARREAAPEGAWLVRLEGVRTADEVPLAIADAVPGVDGSRGDVATDLRGADLLLLLDNCEHLADGVAPLVAAVLGAAPRVRVLATSQRPLGLDGELVHQLDPLPEADAVALFAQRAAERRASFALTGETAPAVAQLCRALDCLPLAIELAAARTRIMTVPEIARRLDDRFTLLADPTSTRPERRRTLAAALSWSYDLLFPDDQRGLWALAQFPGGATMPALEHVLGGLGVPPGSALDVVDRLVDRSLVTADADAAGATRYRLLESVRVFSADRAAEAGAAGAAADALVAWTAQMAATVAGTVRGPDQAAQVAVTAAERATIDAALARARATEPVTGLRIAVDLGWAWVLLDDAAAAGRLRAARLAVDDPPRDLEVRALLLESWLEAMSGDLTAARTLLDRATALAGGDASLAVLARWYGGFVLPQEGRAGEALADLARCRDAYAAGGASWEEGGSCLLAAFASLALGDPAGGRAACEEAIGILRPIGDAWALLHAEGALGRIAHAEERHADAARHHGYAAEAADRLGFGGAAALHRVHLGRAQHQAGDPGAADTLRRAVAGAQLAGDRRLLALAQVAQAEVLRCAGDRPGARDLLEAACRWYAESGAGEGAALAACLRATVRAEDGEPGAREELQAIRDAADTAGDREVHALAATALGDPADV</sequence>
<keyword evidence="2" id="KW-0238">DNA-binding</keyword>
<feature type="domain" description="Bacterial transcriptional activator" evidence="4">
    <location>
        <begin position="95"/>
        <end position="240"/>
    </location>
</feature>
<evidence type="ECO:0000313" key="6">
    <source>
        <dbReference type="Proteomes" id="UP000198921"/>
    </source>
</evidence>
<dbReference type="GO" id="GO:0003677">
    <property type="term" value="F:DNA binding"/>
    <property type="evidence" value="ECO:0007669"/>
    <property type="project" value="UniProtKB-KW"/>
</dbReference>
<reference evidence="6" key="1">
    <citation type="submission" date="2016-10" db="EMBL/GenBank/DDBJ databases">
        <authorList>
            <person name="Varghese N."/>
            <person name="Submissions S."/>
        </authorList>
    </citation>
    <scope>NUCLEOTIDE SEQUENCE [LARGE SCALE GENOMIC DNA]</scope>
    <source>
        <strain evidence="6">DSM 45422</strain>
    </source>
</reference>
<feature type="domain" description="OmpR/PhoB-type" evidence="3">
    <location>
        <begin position="18"/>
        <end position="88"/>
    </location>
</feature>
<keyword evidence="6" id="KW-1185">Reference proteome</keyword>
<dbReference type="PANTHER" id="PTHR47691:SF3">
    <property type="entry name" value="HTH-TYPE TRANSCRIPTIONAL REGULATOR RV0890C-RELATED"/>
    <property type="match status" value="1"/>
</dbReference>
<dbReference type="PANTHER" id="PTHR47691">
    <property type="entry name" value="REGULATOR-RELATED"/>
    <property type="match status" value="1"/>
</dbReference>
<name>A0A1H3EI47_9ACTN</name>
<dbReference type="STRING" id="1137993.SAMN05660209_01221"/>
<gene>
    <name evidence="5" type="ORF">SAMN05660209_01221</name>
</gene>
<dbReference type="InterPro" id="IPR001867">
    <property type="entry name" value="OmpR/PhoB-type_DNA-bd"/>
</dbReference>
<evidence type="ECO:0000256" key="2">
    <source>
        <dbReference type="ARBA" id="ARBA00023125"/>
    </source>
</evidence>
<dbReference type="Gene3D" id="3.40.50.300">
    <property type="entry name" value="P-loop containing nucleotide triphosphate hydrolases"/>
    <property type="match status" value="1"/>
</dbReference>
<dbReference type="SMART" id="SM00862">
    <property type="entry name" value="Trans_reg_C"/>
    <property type="match status" value="1"/>
</dbReference>
<evidence type="ECO:0000256" key="1">
    <source>
        <dbReference type="ARBA" id="ARBA00005820"/>
    </source>
</evidence>
<evidence type="ECO:0000313" key="5">
    <source>
        <dbReference type="EMBL" id="SDX78290.1"/>
    </source>
</evidence>
<dbReference type="CDD" id="cd15831">
    <property type="entry name" value="BTAD"/>
    <property type="match status" value="1"/>
</dbReference>
<dbReference type="InterPro" id="IPR005158">
    <property type="entry name" value="BTAD"/>
</dbReference>
<dbReference type="SUPFAM" id="SSF46894">
    <property type="entry name" value="C-terminal effector domain of the bipartite response regulators"/>
    <property type="match status" value="1"/>
</dbReference>
<dbReference type="InterPro" id="IPR011990">
    <property type="entry name" value="TPR-like_helical_dom_sf"/>
</dbReference>
<dbReference type="Pfam" id="PF03704">
    <property type="entry name" value="BTAD"/>
    <property type="match status" value="1"/>
</dbReference>
<dbReference type="SUPFAM" id="SSF48452">
    <property type="entry name" value="TPR-like"/>
    <property type="match status" value="1"/>
</dbReference>
<dbReference type="EMBL" id="FNOT01000003">
    <property type="protein sequence ID" value="SDX78290.1"/>
    <property type="molecule type" value="Genomic_DNA"/>
</dbReference>
<dbReference type="SMART" id="SM01043">
    <property type="entry name" value="BTAD"/>
    <property type="match status" value="1"/>
</dbReference>
<evidence type="ECO:0000259" key="4">
    <source>
        <dbReference type="SMART" id="SM01043"/>
    </source>
</evidence>
<organism evidence="5 6">
    <name type="scientific">Geodermatophilus africanus</name>
    <dbReference type="NCBI Taxonomy" id="1137993"/>
    <lineage>
        <taxon>Bacteria</taxon>
        <taxon>Bacillati</taxon>
        <taxon>Actinomycetota</taxon>
        <taxon>Actinomycetes</taxon>
        <taxon>Geodermatophilales</taxon>
        <taxon>Geodermatophilaceae</taxon>
        <taxon>Geodermatophilus</taxon>
    </lineage>
</organism>
<dbReference type="GO" id="GO:0006355">
    <property type="term" value="P:regulation of DNA-templated transcription"/>
    <property type="evidence" value="ECO:0007669"/>
    <property type="project" value="InterPro"/>
</dbReference>
<dbReference type="SUPFAM" id="SSF52540">
    <property type="entry name" value="P-loop containing nucleoside triphosphate hydrolases"/>
    <property type="match status" value="1"/>
</dbReference>
<dbReference type="InterPro" id="IPR016032">
    <property type="entry name" value="Sig_transdc_resp-reg_C-effctor"/>
</dbReference>
<protein>
    <submittedName>
        <fullName evidence="5">Predicted ATPase</fullName>
    </submittedName>
</protein>
<proteinExistence type="inferred from homology"/>
<comment type="similarity">
    <text evidence="1">Belongs to the AfsR/DnrI/RedD regulatory family.</text>
</comment>
<dbReference type="Proteomes" id="UP000198921">
    <property type="component" value="Unassembled WGS sequence"/>
</dbReference>
<dbReference type="OrthoDB" id="3755432at2"/>
<dbReference type="AlphaFoldDB" id="A0A1H3EI47"/>
<dbReference type="Gene3D" id="1.25.40.10">
    <property type="entry name" value="Tetratricopeptide repeat domain"/>
    <property type="match status" value="2"/>
</dbReference>
<dbReference type="Pfam" id="PF00486">
    <property type="entry name" value="Trans_reg_C"/>
    <property type="match status" value="1"/>
</dbReference>